<sequence length="54" mass="6008">MLIRFSPPVRIIRSTGSISLVSRLDSKTDSSTLQRSTPLWASFFTVRTISSLPP</sequence>
<protein>
    <submittedName>
        <fullName evidence="1">Uncharacterized protein</fullName>
    </submittedName>
</protein>
<gene>
    <name evidence="1" type="ORF">MBAV_001130</name>
</gene>
<dbReference type="EMBL" id="LACI01000498">
    <property type="protein sequence ID" value="KJU86676.1"/>
    <property type="molecule type" value="Genomic_DNA"/>
</dbReference>
<keyword evidence="2" id="KW-1185">Reference proteome</keyword>
<organism evidence="1 2">
    <name type="scientific">Candidatus Magnetobacterium bavaricum</name>
    <dbReference type="NCBI Taxonomy" id="29290"/>
    <lineage>
        <taxon>Bacteria</taxon>
        <taxon>Pseudomonadati</taxon>
        <taxon>Nitrospirota</taxon>
        <taxon>Thermodesulfovibrionia</taxon>
        <taxon>Thermodesulfovibrionales</taxon>
        <taxon>Candidatus Magnetobacteriaceae</taxon>
        <taxon>Candidatus Magnetobacterium</taxon>
    </lineage>
</organism>
<accession>A0A0F3GXP7</accession>
<proteinExistence type="predicted"/>
<dbReference type="Proteomes" id="UP000033423">
    <property type="component" value="Unassembled WGS sequence"/>
</dbReference>
<evidence type="ECO:0000313" key="2">
    <source>
        <dbReference type="Proteomes" id="UP000033423"/>
    </source>
</evidence>
<evidence type="ECO:0000313" key="1">
    <source>
        <dbReference type="EMBL" id="KJU86676.1"/>
    </source>
</evidence>
<reference evidence="1 2" key="1">
    <citation type="submission" date="2015-02" db="EMBL/GenBank/DDBJ databases">
        <title>Single-cell genomics of uncultivated deep-branching MTB reveals a conserved set of magnetosome genes.</title>
        <authorList>
            <person name="Kolinko S."/>
            <person name="Richter M."/>
            <person name="Glockner F.O."/>
            <person name="Brachmann A."/>
            <person name="Schuler D."/>
        </authorList>
    </citation>
    <scope>NUCLEOTIDE SEQUENCE [LARGE SCALE GENOMIC DNA]</scope>
    <source>
        <strain evidence="1">TM-1</strain>
    </source>
</reference>
<name>A0A0F3GXP7_9BACT</name>
<dbReference type="AlphaFoldDB" id="A0A0F3GXP7"/>
<comment type="caution">
    <text evidence="1">The sequence shown here is derived from an EMBL/GenBank/DDBJ whole genome shotgun (WGS) entry which is preliminary data.</text>
</comment>